<keyword evidence="2" id="KW-0238">DNA-binding</keyword>
<keyword evidence="7" id="KW-1185">Reference proteome</keyword>
<dbReference type="InParanoid" id="H3AVG9"/>
<dbReference type="Pfam" id="PF04218">
    <property type="entry name" value="CENP-B_N"/>
    <property type="match status" value="1"/>
</dbReference>
<dbReference type="OMA" id="LRNTECH"/>
<feature type="domain" description="HTH CENPB-type" evidence="5">
    <location>
        <begin position="74"/>
        <end position="145"/>
    </location>
</feature>
<organism evidence="6 7">
    <name type="scientific">Latimeria chalumnae</name>
    <name type="common">Coelacanth</name>
    <dbReference type="NCBI Taxonomy" id="7897"/>
    <lineage>
        <taxon>Eukaryota</taxon>
        <taxon>Metazoa</taxon>
        <taxon>Chordata</taxon>
        <taxon>Craniata</taxon>
        <taxon>Vertebrata</taxon>
        <taxon>Euteleostomi</taxon>
        <taxon>Coelacanthiformes</taxon>
        <taxon>Coelacanthidae</taxon>
        <taxon>Latimeria</taxon>
    </lineage>
</organism>
<proteinExistence type="predicted"/>
<dbReference type="HOGENOM" id="CLU_018294_0_4_1"/>
<evidence type="ECO:0000256" key="4">
    <source>
        <dbReference type="SAM" id="MobiDB-lite"/>
    </source>
</evidence>
<dbReference type="GO" id="GO:0005634">
    <property type="term" value="C:nucleus"/>
    <property type="evidence" value="ECO:0007669"/>
    <property type="project" value="UniProtKB-SubCell"/>
</dbReference>
<feature type="region of interest" description="Disordered" evidence="4">
    <location>
        <begin position="455"/>
        <end position="482"/>
    </location>
</feature>
<evidence type="ECO:0000259" key="5">
    <source>
        <dbReference type="PROSITE" id="PS51253"/>
    </source>
</evidence>
<evidence type="ECO:0000256" key="1">
    <source>
        <dbReference type="ARBA" id="ARBA00004123"/>
    </source>
</evidence>
<dbReference type="Gene3D" id="1.10.10.60">
    <property type="entry name" value="Homeodomain-like"/>
    <property type="match status" value="2"/>
</dbReference>
<evidence type="ECO:0000256" key="3">
    <source>
        <dbReference type="ARBA" id="ARBA00023242"/>
    </source>
</evidence>
<dbReference type="SUPFAM" id="SSF46689">
    <property type="entry name" value="Homeodomain-like"/>
    <property type="match status" value="2"/>
</dbReference>
<dbReference type="SMART" id="SM00674">
    <property type="entry name" value="CENPB"/>
    <property type="match status" value="1"/>
</dbReference>
<dbReference type="InterPro" id="IPR007889">
    <property type="entry name" value="HTH_Psq"/>
</dbReference>
<dbReference type="PROSITE" id="PS51253">
    <property type="entry name" value="HTH_CENPB"/>
    <property type="match status" value="1"/>
</dbReference>
<reference evidence="7" key="1">
    <citation type="submission" date="2011-08" db="EMBL/GenBank/DDBJ databases">
        <title>The draft genome of Latimeria chalumnae.</title>
        <authorList>
            <person name="Di Palma F."/>
            <person name="Alfoldi J."/>
            <person name="Johnson J."/>
            <person name="Berlin A."/>
            <person name="Gnerre S."/>
            <person name="Jaffe D."/>
            <person name="MacCallum I."/>
            <person name="Young S."/>
            <person name="Walker B.J."/>
            <person name="Lander E."/>
            <person name="Lindblad-Toh K."/>
        </authorList>
    </citation>
    <scope>NUCLEOTIDE SEQUENCE [LARGE SCALE GENOMIC DNA]</scope>
    <source>
        <strain evidence="7">Wild caught</strain>
    </source>
</reference>
<dbReference type="PANTHER" id="PTHR19303">
    <property type="entry name" value="TRANSPOSON"/>
    <property type="match status" value="1"/>
</dbReference>
<evidence type="ECO:0000313" key="7">
    <source>
        <dbReference type="Proteomes" id="UP000008672"/>
    </source>
</evidence>
<dbReference type="Pfam" id="PF03221">
    <property type="entry name" value="HTH_Tnp_Tc5"/>
    <property type="match status" value="1"/>
</dbReference>
<keyword evidence="3" id="KW-0539">Nucleus</keyword>
<reference evidence="6" key="2">
    <citation type="submission" date="2025-08" db="UniProtKB">
        <authorList>
            <consortium name="Ensembl"/>
        </authorList>
    </citation>
    <scope>IDENTIFICATION</scope>
</reference>
<dbReference type="InterPro" id="IPR050863">
    <property type="entry name" value="CenT-Element_Derived"/>
</dbReference>
<dbReference type="PANTHER" id="PTHR19303:SF73">
    <property type="entry name" value="PROTEIN PDC2"/>
    <property type="match status" value="1"/>
</dbReference>
<dbReference type="Ensembl" id="ENSLACT00000013737.1">
    <property type="protein sequence ID" value="ENSLACP00000013640.1"/>
    <property type="gene ID" value="ENSLACG00000012006.1"/>
</dbReference>
<comment type="subcellular location">
    <subcellularLocation>
        <location evidence="1">Nucleus</location>
    </subcellularLocation>
</comment>
<dbReference type="AlphaFoldDB" id="H3AVG9"/>
<protein>
    <recommendedName>
        <fullName evidence="5">HTH CENPB-type domain-containing protein</fullName>
    </recommendedName>
</protein>
<accession>H3AVG9</accession>
<dbReference type="InterPro" id="IPR004875">
    <property type="entry name" value="DDE_SF_endonuclease_dom"/>
</dbReference>
<dbReference type="Pfam" id="PF03184">
    <property type="entry name" value="DDE_1"/>
    <property type="match status" value="1"/>
</dbReference>
<dbReference type="InterPro" id="IPR006600">
    <property type="entry name" value="HTH_CenpB_DNA-bd_dom"/>
</dbReference>
<dbReference type="GO" id="GO:0003677">
    <property type="term" value="F:DNA binding"/>
    <property type="evidence" value="ECO:0007669"/>
    <property type="project" value="UniProtKB-KW"/>
</dbReference>
<dbReference type="GeneTree" id="ENSGT00940000163615"/>
<sequence>SKMPPKAIKMPGSYRRNELTLKEKVKLIRESEKTGKPHRELAMEFGIGKTQVGAILKKKRTYLDEWGKNANSDAKRLCIRSPYEEVNVLTWQWYQRARAPNLPISGPLIAEQALKFAASLGLSTFKASDGWLSNFKKKHKLTGAVASGESVDVDKDTCDDWLARLPDITQGYQPRDIFNLDETGVFYRALPDRSLAPTEEERDGSRHCKDRLTACLLVNQCGEFEKTLVIGRSAKPRCFRNIKLEDLPVVYKHNKKACMTNDIYNDYLTAFDKRMERQERQVLLFLDRTPSHTRLKLKNTKVMFLPANRMSLLQPLNQGIIQNIKQHYRKRMLRYLLTQINDSPPNSTNAATDLAKDIDIHNAIIWLYYAVKDVLPTAVTKCFAKAGFPTAPDETLVTDDDDDSELQGVLTEVVEKLQLPEPMTARDYLEVDADTPQSEGLSTGWESQLLEDFVDDRSGSPTVESESETEEEGEPQKTSYKSHQEVLTALRDLQVWAMEKGLTEVLTHFTAAEDLIQKDSIQ</sequence>
<dbReference type="eggNOG" id="KOG3105">
    <property type="taxonomic scope" value="Eukaryota"/>
</dbReference>
<evidence type="ECO:0000256" key="2">
    <source>
        <dbReference type="ARBA" id="ARBA00023125"/>
    </source>
</evidence>
<name>H3AVG9_LATCH</name>
<dbReference type="Proteomes" id="UP000008672">
    <property type="component" value="Unassembled WGS sequence"/>
</dbReference>
<evidence type="ECO:0000313" key="6">
    <source>
        <dbReference type="Ensembl" id="ENSLACP00000013640.1"/>
    </source>
</evidence>
<dbReference type="EMBL" id="AFYH01159217">
    <property type="status" value="NOT_ANNOTATED_CDS"/>
    <property type="molecule type" value="Genomic_DNA"/>
</dbReference>
<reference evidence="6" key="3">
    <citation type="submission" date="2025-09" db="UniProtKB">
        <authorList>
            <consortium name="Ensembl"/>
        </authorList>
    </citation>
    <scope>IDENTIFICATION</scope>
</reference>
<dbReference type="InterPro" id="IPR009057">
    <property type="entry name" value="Homeodomain-like_sf"/>
</dbReference>
<gene>
    <name evidence="6" type="primary">LOC102365266</name>
</gene>